<evidence type="ECO:0000313" key="2">
    <source>
        <dbReference type="EMBL" id="CAI9546600.1"/>
    </source>
</evidence>
<keyword evidence="3" id="KW-1185">Reference proteome</keyword>
<name>A0ABN9BGD0_9NEOB</name>
<proteinExistence type="predicted"/>
<evidence type="ECO:0000256" key="1">
    <source>
        <dbReference type="SAM" id="MobiDB-lite"/>
    </source>
</evidence>
<feature type="compositionally biased region" description="Low complexity" evidence="1">
    <location>
        <begin position="30"/>
        <end position="45"/>
    </location>
</feature>
<feature type="region of interest" description="Disordered" evidence="1">
    <location>
        <begin position="21"/>
        <end position="45"/>
    </location>
</feature>
<evidence type="ECO:0000313" key="3">
    <source>
        <dbReference type="Proteomes" id="UP001162483"/>
    </source>
</evidence>
<protein>
    <submittedName>
        <fullName evidence="2">Uncharacterized protein</fullName>
    </submittedName>
</protein>
<comment type="caution">
    <text evidence="2">The sequence shown here is derived from an EMBL/GenBank/DDBJ whole genome shotgun (WGS) entry which is preliminary data.</text>
</comment>
<organism evidence="2 3">
    <name type="scientific">Staurois parvus</name>
    <dbReference type="NCBI Taxonomy" id="386267"/>
    <lineage>
        <taxon>Eukaryota</taxon>
        <taxon>Metazoa</taxon>
        <taxon>Chordata</taxon>
        <taxon>Craniata</taxon>
        <taxon>Vertebrata</taxon>
        <taxon>Euteleostomi</taxon>
        <taxon>Amphibia</taxon>
        <taxon>Batrachia</taxon>
        <taxon>Anura</taxon>
        <taxon>Neobatrachia</taxon>
        <taxon>Ranoidea</taxon>
        <taxon>Ranidae</taxon>
        <taxon>Staurois</taxon>
    </lineage>
</organism>
<dbReference type="Proteomes" id="UP001162483">
    <property type="component" value="Unassembled WGS sequence"/>
</dbReference>
<reference evidence="2" key="1">
    <citation type="submission" date="2023-05" db="EMBL/GenBank/DDBJ databases">
        <authorList>
            <person name="Stuckert A."/>
        </authorList>
    </citation>
    <scope>NUCLEOTIDE SEQUENCE</scope>
</reference>
<accession>A0ABN9BGD0</accession>
<dbReference type="EMBL" id="CATNWA010003900">
    <property type="protein sequence ID" value="CAI9546600.1"/>
    <property type="molecule type" value="Genomic_DNA"/>
</dbReference>
<gene>
    <name evidence="2" type="ORF">SPARVUS_LOCUS2855170</name>
</gene>
<sequence>MKKSSVVFTNTKLWAMIVHSRSAGPSRESLTGTRGGLTTHGAPRQ</sequence>